<dbReference type="PANTHER" id="PTHR34071:SF2">
    <property type="entry name" value="FLAVIN-NUCLEOTIDE-BINDING PROTEIN"/>
    <property type="match status" value="1"/>
</dbReference>
<dbReference type="InterPro" id="IPR024747">
    <property type="entry name" value="Pyridox_Oxase-rel"/>
</dbReference>
<dbReference type="Gene3D" id="2.30.110.10">
    <property type="entry name" value="Electron Transport, Fmn-binding Protein, Chain A"/>
    <property type="match status" value="1"/>
</dbReference>
<evidence type="ECO:0000313" key="1">
    <source>
        <dbReference type="EMBL" id="MFE8699292.1"/>
    </source>
</evidence>
<dbReference type="EMBL" id="JBIACK010000001">
    <property type="protein sequence ID" value="MFE8699292.1"/>
    <property type="molecule type" value="Genomic_DNA"/>
</dbReference>
<comment type="caution">
    <text evidence="1">The sequence shown here is derived from an EMBL/GenBank/DDBJ whole genome shotgun (WGS) entry which is preliminary data.</text>
</comment>
<dbReference type="RefSeq" id="WP_389358989.1">
    <property type="nucleotide sequence ID" value="NZ_JBIACK010000001.1"/>
</dbReference>
<accession>A0ABW6K6U6</accession>
<reference evidence="1 2" key="1">
    <citation type="submission" date="2024-08" db="EMBL/GenBank/DDBJ databases">
        <title>Two novel Cytobacillus novel species.</title>
        <authorList>
            <person name="Liu G."/>
        </authorList>
    </citation>
    <scope>NUCLEOTIDE SEQUENCE [LARGE SCALE GENOMIC DNA]</scope>
    <source>
        <strain evidence="1 2">FJAT-54145</strain>
    </source>
</reference>
<dbReference type="InterPro" id="IPR012349">
    <property type="entry name" value="Split_barrel_FMN-bd"/>
</dbReference>
<keyword evidence="2" id="KW-1185">Reference proteome</keyword>
<dbReference type="SUPFAM" id="SSF50475">
    <property type="entry name" value="FMN-binding split barrel"/>
    <property type="match status" value="1"/>
</dbReference>
<protein>
    <submittedName>
        <fullName evidence="1">Pyridoxamine 5'-phosphate oxidase family protein</fullName>
    </submittedName>
</protein>
<sequence>MRQQKLECTNEEKINEFLTTAKTGFLGLVDGKHPYVVPLNFVYYQGSIYVHGASEGRKIDILQDNRNACFTVSEDFGTMVHPVPAHTDTAFMSVMVFGSVEFVEDLEEATGAMQAMLNKYVPGYYNNPLAASHVEKYRSSLGSKTAVIKITPDKLTAKENALNDKMNFKPGRNVIEDL</sequence>
<dbReference type="Pfam" id="PF12900">
    <property type="entry name" value="Pyridox_ox_2"/>
    <property type="match status" value="1"/>
</dbReference>
<gene>
    <name evidence="1" type="ORF">ACFYKX_01510</name>
</gene>
<organism evidence="1 2">
    <name type="scientific">Cytobacillus spartinae</name>
    <dbReference type="NCBI Taxonomy" id="3299023"/>
    <lineage>
        <taxon>Bacteria</taxon>
        <taxon>Bacillati</taxon>
        <taxon>Bacillota</taxon>
        <taxon>Bacilli</taxon>
        <taxon>Bacillales</taxon>
        <taxon>Bacillaceae</taxon>
        <taxon>Cytobacillus</taxon>
    </lineage>
</organism>
<name>A0ABW6K6U6_9BACI</name>
<proteinExistence type="predicted"/>
<dbReference type="PANTHER" id="PTHR34071">
    <property type="entry name" value="5-NITROIMIDAZOLE ANTIBIOTICS RESISTANCE PROTEIN, NIMA-FAMILY-RELATED PROTEIN-RELATED"/>
    <property type="match status" value="1"/>
</dbReference>
<evidence type="ECO:0000313" key="2">
    <source>
        <dbReference type="Proteomes" id="UP001601059"/>
    </source>
</evidence>
<dbReference type="Proteomes" id="UP001601059">
    <property type="component" value="Unassembled WGS sequence"/>
</dbReference>